<dbReference type="Proteomes" id="UP000014155">
    <property type="component" value="Unassembled WGS sequence"/>
</dbReference>
<dbReference type="InterPro" id="IPR041881">
    <property type="entry name" value="PqqD_sf"/>
</dbReference>
<dbReference type="InterPro" id="IPR008792">
    <property type="entry name" value="PQQD"/>
</dbReference>
<protein>
    <recommendedName>
        <fullName evidence="3">Coenzyme PQQ synthesis protein D (PqqD)</fullName>
    </recommendedName>
</protein>
<dbReference type="STRING" id="1195236.CTER_1967"/>
<dbReference type="AlphaFoldDB" id="S0FU02"/>
<dbReference type="PATRIC" id="fig|1195236.3.peg.2267"/>
<dbReference type="Pfam" id="PF05402">
    <property type="entry name" value="PqqD"/>
    <property type="match status" value="1"/>
</dbReference>
<dbReference type="EMBL" id="AORV01000031">
    <property type="protein sequence ID" value="EMS71988.1"/>
    <property type="molecule type" value="Genomic_DNA"/>
</dbReference>
<dbReference type="RefSeq" id="WP_004625498.1">
    <property type="nucleotide sequence ID" value="NZ_AORV01000031.1"/>
</dbReference>
<keyword evidence="2" id="KW-1185">Reference proteome</keyword>
<sequence length="87" mass="9991">MKVKSGFMLREIAGQAVVVPLGERVVEFNGIITLSESGAFLWNKMEEEVSENELVEHITGEYDIDPETARKDIREFIDSMRFRDLID</sequence>
<dbReference type="eggNOG" id="ENOG503140V">
    <property type="taxonomic scope" value="Bacteria"/>
</dbReference>
<accession>S0FU02</accession>
<organism evidence="1 2">
    <name type="scientific">Ruminiclostridium cellobioparum subsp. termitidis CT1112</name>
    <dbReference type="NCBI Taxonomy" id="1195236"/>
    <lineage>
        <taxon>Bacteria</taxon>
        <taxon>Bacillati</taxon>
        <taxon>Bacillota</taxon>
        <taxon>Clostridia</taxon>
        <taxon>Eubacteriales</taxon>
        <taxon>Oscillospiraceae</taxon>
        <taxon>Ruminiclostridium</taxon>
    </lineage>
</organism>
<evidence type="ECO:0008006" key="3">
    <source>
        <dbReference type="Google" id="ProtNLM"/>
    </source>
</evidence>
<dbReference type="Gene3D" id="1.10.10.1150">
    <property type="entry name" value="Coenzyme PQQ synthesis protein D (PqqD)"/>
    <property type="match status" value="1"/>
</dbReference>
<name>S0FU02_RUMCE</name>
<proteinExistence type="predicted"/>
<reference evidence="1 2" key="1">
    <citation type="journal article" date="2013" name="Genome Announc.">
        <title>Draft Genome Sequence of the Cellulolytic, Mesophilic, Anaerobic Bacterium Clostridium termitidis Strain CT1112 (DSM 5398).</title>
        <authorList>
            <person name="Lal S."/>
            <person name="Ramachandran U."/>
            <person name="Zhang X."/>
            <person name="Munir R."/>
            <person name="Sparling R."/>
            <person name="Levin D.B."/>
        </authorList>
    </citation>
    <scope>NUCLEOTIDE SEQUENCE [LARGE SCALE GENOMIC DNA]</scope>
    <source>
        <strain evidence="1 2">CT1112</strain>
    </source>
</reference>
<evidence type="ECO:0000313" key="1">
    <source>
        <dbReference type="EMBL" id="EMS71988.1"/>
    </source>
</evidence>
<gene>
    <name evidence="1" type="ORF">CTER_1967</name>
</gene>
<evidence type="ECO:0000313" key="2">
    <source>
        <dbReference type="Proteomes" id="UP000014155"/>
    </source>
</evidence>
<comment type="caution">
    <text evidence="1">The sequence shown here is derived from an EMBL/GenBank/DDBJ whole genome shotgun (WGS) entry which is preliminary data.</text>
</comment>